<dbReference type="SUPFAM" id="SSF46689">
    <property type="entry name" value="Homeodomain-like"/>
    <property type="match status" value="1"/>
</dbReference>
<dbReference type="InterPro" id="IPR009057">
    <property type="entry name" value="Homeodomain-like_sf"/>
</dbReference>
<dbReference type="PANTHER" id="PTHR43280">
    <property type="entry name" value="ARAC-FAMILY TRANSCRIPTIONAL REGULATOR"/>
    <property type="match status" value="1"/>
</dbReference>
<dbReference type="EMBL" id="RCZH01000012">
    <property type="protein sequence ID" value="TPG37790.1"/>
    <property type="molecule type" value="Genomic_DNA"/>
</dbReference>
<gene>
    <name evidence="5" type="ORF">EAH81_17820</name>
</gene>
<dbReference type="RefSeq" id="WP_140509502.1">
    <property type="nucleotide sequence ID" value="NZ_RCZH01000012.1"/>
</dbReference>
<dbReference type="PROSITE" id="PS01124">
    <property type="entry name" value="HTH_ARAC_FAMILY_2"/>
    <property type="match status" value="1"/>
</dbReference>
<dbReference type="GO" id="GO:0043565">
    <property type="term" value="F:sequence-specific DNA binding"/>
    <property type="evidence" value="ECO:0007669"/>
    <property type="project" value="InterPro"/>
</dbReference>
<accession>A0A502EMN1</accession>
<evidence type="ECO:0000313" key="6">
    <source>
        <dbReference type="Proteomes" id="UP000319700"/>
    </source>
</evidence>
<dbReference type="Gene3D" id="1.10.10.60">
    <property type="entry name" value="Homeodomain-like"/>
    <property type="match status" value="1"/>
</dbReference>
<dbReference type="Proteomes" id="UP000319700">
    <property type="component" value="Unassembled WGS sequence"/>
</dbReference>
<evidence type="ECO:0000313" key="5">
    <source>
        <dbReference type="EMBL" id="TPG37790.1"/>
    </source>
</evidence>
<dbReference type="PRINTS" id="PR00032">
    <property type="entry name" value="HTHARAC"/>
</dbReference>
<keyword evidence="1" id="KW-0805">Transcription regulation</keyword>
<evidence type="ECO:0000259" key="4">
    <source>
        <dbReference type="PROSITE" id="PS01124"/>
    </source>
</evidence>
<dbReference type="SMART" id="SM00342">
    <property type="entry name" value="HTH_ARAC"/>
    <property type="match status" value="1"/>
</dbReference>
<dbReference type="Pfam" id="PF12833">
    <property type="entry name" value="HTH_18"/>
    <property type="match status" value="1"/>
</dbReference>
<keyword evidence="3" id="KW-0804">Transcription</keyword>
<reference evidence="5 6" key="1">
    <citation type="journal article" date="2019" name="Environ. Microbiol.">
        <title>Species interactions and distinct microbial communities in high Arctic permafrost affected cryosols are associated with the CH4 and CO2 gas fluxes.</title>
        <authorList>
            <person name="Altshuler I."/>
            <person name="Hamel J."/>
            <person name="Turney S."/>
            <person name="Magnuson E."/>
            <person name="Levesque R."/>
            <person name="Greer C."/>
            <person name="Whyte L.G."/>
        </authorList>
    </citation>
    <scope>NUCLEOTIDE SEQUENCE [LARGE SCALE GENOMIC DNA]</scope>
    <source>
        <strain evidence="5 6">42</strain>
    </source>
</reference>
<proteinExistence type="predicted"/>
<evidence type="ECO:0000256" key="2">
    <source>
        <dbReference type="ARBA" id="ARBA00023125"/>
    </source>
</evidence>
<keyword evidence="2" id="KW-0238">DNA-binding</keyword>
<protein>
    <submittedName>
        <fullName evidence="5">AraC family transcriptional regulator</fullName>
    </submittedName>
</protein>
<comment type="caution">
    <text evidence="5">The sequence shown here is derived from an EMBL/GenBank/DDBJ whole genome shotgun (WGS) entry which is preliminary data.</text>
</comment>
<dbReference type="InterPro" id="IPR018060">
    <property type="entry name" value="HTH_AraC"/>
</dbReference>
<organism evidence="5 6">
    <name type="scientific">Flavobacterium pectinovorum</name>
    <dbReference type="NCBI Taxonomy" id="29533"/>
    <lineage>
        <taxon>Bacteria</taxon>
        <taxon>Pseudomonadati</taxon>
        <taxon>Bacteroidota</taxon>
        <taxon>Flavobacteriia</taxon>
        <taxon>Flavobacteriales</taxon>
        <taxon>Flavobacteriaceae</taxon>
        <taxon>Flavobacterium</taxon>
    </lineage>
</organism>
<sequence length="304" mass="34901">METNEKIKTYGAKGFREKFLGLENPIHKLFKTNSGHFFCLKIEEIMQLQYPVPPSKHDCHTLIFITSGTHIMKLGFEECLTYKNEIIVVPAGQIFSLEHINSKHSGFICQFHPDLLIGKYGNRDIINDFDFLKISGNPKIIFSEKDAVFISNILNRLKVEYLEAETINLDLIQTYLVTLFCEMNRNTVKIPNGGTAAEILSAKFKELIYPNIRTNHQVNYYASLLNVTPNHLNKSVKATTGKSATTWIDETILLEAKYLLYQTTLSVSEIAMQVGHEDQSYFSRFFKKHEAMSPVQYRKMIDKS</sequence>
<dbReference type="InterPro" id="IPR020449">
    <property type="entry name" value="Tscrpt_reg_AraC-type_HTH"/>
</dbReference>
<dbReference type="OrthoDB" id="1096411at2"/>
<dbReference type="PANTHER" id="PTHR43280:SF32">
    <property type="entry name" value="TRANSCRIPTIONAL REGULATORY PROTEIN"/>
    <property type="match status" value="1"/>
</dbReference>
<evidence type="ECO:0000256" key="1">
    <source>
        <dbReference type="ARBA" id="ARBA00023015"/>
    </source>
</evidence>
<evidence type="ECO:0000256" key="3">
    <source>
        <dbReference type="ARBA" id="ARBA00023163"/>
    </source>
</evidence>
<dbReference type="AlphaFoldDB" id="A0A502EMN1"/>
<feature type="domain" description="HTH araC/xylS-type" evidence="4">
    <location>
        <begin position="202"/>
        <end position="300"/>
    </location>
</feature>
<dbReference type="GO" id="GO:0003700">
    <property type="term" value="F:DNA-binding transcription factor activity"/>
    <property type="evidence" value="ECO:0007669"/>
    <property type="project" value="InterPro"/>
</dbReference>
<name>A0A502EMN1_9FLAO</name>
<keyword evidence="6" id="KW-1185">Reference proteome</keyword>